<dbReference type="AlphaFoldDB" id="A0A0A1U601"/>
<comment type="similarity">
    <text evidence="1 2">Belongs to the nucleosome assembly protein (NAP) family.</text>
</comment>
<dbReference type="Gene3D" id="3.30.1120.90">
    <property type="entry name" value="Nucleosome assembly protein"/>
    <property type="match status" value="1"/>
</dbReference>
<dbReference type="GO" id="GO:0005634">
    <property type="term" value="C:nucleus"/>
    <property type="evidence" value="ECO:0007669"/>
    <property type="project" value="InterPro"/>
</dbReference>
<evidence type="ECO:0000256" key="1">
    <source>
        <dbReference type="ARBA" id="ARBA00009947"/>
    </source>
</evidence>
<dbReference type="PANTHER" id="PTHR11875">
    <property type="entry name" value="TESTIS-SPECIFIC Y-ENCODED PROTEIN"/>
    <property type="match status" value="1"/>
</dbReference>
<evidence type="ECO:0000256" key="2">
    <source>
        <dbReference type="RuleBase" id="RU003876"/>
    </source>
</evidence>
<dbReference type="GO" id="GO:0006334">
    <property type="term" value="P:nucleosome assembly"/>
    <property type="evidence" value="ECO:0007669"/>
    <property type="project" value="InterPro"/>
</dbReference>
<reference evidence="4 5" key="1">
    <citation type="submission" date="2012-10" db="EMBL/GenBank/DDBJ databases">
        <authorList>
            <person name="Zafar N."/>
            <person name="Inman J."/>
            <person name="Hall N."/>
            <person name="Lorenzi H."/>
            <person name="Caler E."/>
        </authorList>
    </citation>
    <scope>NUCLEOTIDE SEQUENCE [LARGE SCALE GENOMIC DNA]</scope>
    <source>
        <strain evidence="4 5">IP1</strain>
    </source>
</reference>
<dbReference type="SUPFAM" id="SSF143113">
    <property type="entry name" value="NAP-like"/>
    <property type="match status" value="1"/>
</dbReference>
<dbReference type="OrthoDB" id="27325at2759"/>
<dbReference type="GeneID" id="14887030"/>
<feature type="compositionally biased region" description="Acidic residues" evidence="3">
    <location>
        <begin position="295"/>
        <end position="313"/>
    </location>
</feature>
<organism evidence="4 5">
    <name type="scientific">Entamoeba invadens IP1</name>
    <dbReference type="NCBI Taxonomy" id="370355"/>
    <lineage>
        <taxon>Eukaryota</taxon>
        <taxon>Amoebozoa</taxon>
        <taxon>Evosea</taxon>
        <taxon>Archamoebae</taxon>
        <taxon>Mastigamoebida</taxon>
        <taxon>Entamoebidae</taxon>
        <taxon>Entamoeba</taxon>
    </lineage>
</organism>
<dbReference type="InterPro" id="IPR002164">
    <property type="entry name" value="NAP_family"/>
</dbReference>
<gene>
    <name evidence="4" type="ORF">EIN_227080</name>
</gene>
<dbReference type="InterPro" id="IPR037231">
    <property type="entry name" value="NAP-like_sf"/>
</dbReference>
<accession>A0A0A1U601</accession>
<feature type="region of interest" description="Disordered" evidence="3">
    <location>
        <begin position="295"/>
        <end position="368"/>
    </location>
</feature>
<proteinExistence type="inferred from homology"/>
<dbReference type="OMA" id="YSGDFMY"/>
<dbReference type="RefSeq" id="XP_004255076.1">
    <property type="nucleotide sequence ID" value="XM_004255028.1"/>
</dbReference>
<feature type="compositionally biased region" description="Pro residues" evidence="3">
    <location>
        <begin position="359"/>
        <end position="368"/>
    </location>
</feature>
<dbReference type="Proteomes" id="UP000014680">
    <property type="component" value="Unassembled WGS sequence"/>
</dbReference>
<evidence type="ECO:0000313" key="5">
    <source>
        <dbReference type="Proteomes" id="UP000014680"/>
    </source>
</evidence>
<dbReference type="EMBL" id="KB206756">
    <property type="protein sequence ID" value="ELP88305.1"/>
    <property type="molecule type" value="Genomic_DNA"/>
</dbReference>
<name>A0A0A1U601_ENTIV</name>
<keyword evidence="5" id="KW-1185">Reference proteome</keyword>
<dbReference type="Pfam" id="PF00956">
    <property type="entry name" value="NAP"/>
    <property type="match status" value="1"/>
</dbReference>
<protein>
    <submittedName>
        <fullName evidence="4">Nucleosome assembly protein, putative</fullName>
    </submittedName>
</protein>
<dbReference type="KEGG" id="eiv:EIN_227080"/>
<sequence length="368" mass="42210">MSLAELAAMSYEEYMGAVAENVHKNYHACHNKMKEVNKLRLNMERERYAAAAKFNEESKALYARMNEIVNGNEPTEAELTGYVKSEEIKAKEGSTFDKGIPAFWFCVLRNSMLFDSAMGSEADIEVLLHLKNIRIDYLPLEDVKNREGEDSLKFSYKVHFDFEPNEFFTNETITVAVSCISCDIEGEFDMPTLVTESPIEWKRDKDVRYKLVKKRGGKRGGRGRPAAPVRQKVESFFDLFYSPALPEDFNPEDENQEVDEDTLTFHNNFKIFMELINTVYQHALSFFDESMMDMDDGEDDMDGEDFDEDDEDMGGCKCGHSHAHKCEDDDEDDEDDDEDEEEPKQQTEGGDQAQDETKPPAPQNCPQQ</sequence>
<dbReference type="VEuPathDB" id="AmoebaDB:EIN_227080"/>
<evidence type="ECO:0000256" key="3">
    <source>
        <dbReference type="SAM" id="MobiDB-lite"/>
    </source>
</evidence>
<feature type="compositionally biased region" description="Acidic residues" evidence="3">
    <location>
        <begin position="328"/>
        <end position="342"/>
    </location>
</feature>
<evidence type="ECO:0000313" key="4">
    <source>
        <dbReference type="EMBL" id="ELP88305.1"/>
    </source>
</evidence>